<dbReference type="SUPFAM" id="SSF52402">
    <property type="entry name" value="Adenine nucleotide alpha hydrolases-like"/>
    <property type="match status" value="2"/>
</dbReference>
<accession>A0A0V9UKF9</accession>
<protein>
    <submittedName>
        <fullName evidence="3">Universal stress protein</fullName>
    </submittedName>
</protein>
<evidence type="ECO:0000259" key="2">
    <source>
        <dbReference type="Pfam" id="PF00582"/>
    </source>
</evidence>
<evidence type="ECO:0000313" key="4">
    <source>
        <dbReference type="Proteomes" id="UP000053060"/>
    </source>
</evidence>
<comment type="similarity">
    <text evidence="1">Belongs to the universal stress protein A family.</text>
</comment>
<sequence>MSTPNTRKAVVAGVDGSETAVAAARWAGAVASRIGAPLHLVHSMPPEGIFYSEAAVLVQSQMIQQLEEDGKKLLADAAERVRADHPELEISSFIGPGPAAKSLLEAAEDARLVVMGATGAGALENFLLGSTVLRVANHAPCPVVVWRGNTDSPLPDSRPIVVGVDGSELSAAAVTHAFNLASALGVPLRAVHSWLGDAALGVGATAALVDWDAVETSETAVLAETLAGWSDRHPEVTVERVIDRGPASKVLLAHVDDAQLVAVGSHGRGQFRAALLGSTSQNLLHKAPCPVLIARKV</sequence>
<dbReference type="RefSeq" id="WP_060651940.1">
    <property type="nucleotide sequence ID" value="NZ_AZXY01000005.1"/>
</dbReference>
<gene>
    <name evidence="3" type="ORF">Z045_11230</name>
</gene>
<evidence type="ECO:0000313" key="3">
    <source>
        <dbReference type="EMBL" id="KSZ58468.1"/>
    </source>
</evidence>
<dbReference type="InterPro" id="IPR006016">
    <property type="entry name" value="UspA"/>
</dbReference>
<proteinExistence type="inferred from homology"/>
<dbReference type="PANTHER" id="PTHR46268">
    <property type="entry name" value="STRESS RESPONSE PROTEIN NHAX"/>
    <property type="match status" value="1"/>
</dbReference>
<dbReference type="Pfam" id="PF00582">
    <property type="entry name" value="Usp"/>
    <property type="match status" value="2"/>
</dbReference>
<dbReference type="InterPro" id="IPR006015">
    <property type="entry name" value="Universal_stress_UspA"/>
</dbReference>
<comment type="caution">
    <text evidence="3">The sequence shown here is derived from an EMBL/GenBank/DDBJ whole genome shotgun (WGS) entry which is preliminary data.</text>
</comment>
<dbReference type="PATRIC" id="fig|1441730.3.peg.2336"/>
<feature type="domain" description="UspA" evidence="2">
    <location>
        <begin position="8"/>
        <end position="146"/>
    </location>
</feature>
<dbReference type="Gene3D" id="3.40.50.620">
    <property type="entry name" value="HUPs"/>
    <property type="match status" value="2"/>
</dbReference>
<dbReference type="Proteomes" id="UP000053060">
    <property type="component" value="Unassembled WGS sequence"/>
</dbReference>
<reference evidence="4" key="1">
    <citation type="submission" date="2015-01" db="EMBL/GenBank/DDBJ databases">
        <title>Draft genome sequence of Rhodococcus pyridinivorans strain KG-16, a hydrocarbon-degrading bacterium.</title>
        <authorList>
            <person name="Aggarwal R.K."/>
            <person name="Dawar C."/>
        </authorList>
    </citation>
    <scope>NUCLEOTIDE SEQUENCE [LARGE SCALE GENOMIC DNA]</scope>
    <source>
        <strain evidence="4">KG-16</strain>
    </source>
</reference>
<reference evidence="3 4" key="2">
    <citation type="journal article" date="2016" name="Genome Announc.">
        <title>Draft Genome Sequence of a Versatile Hydrocarbon-Degrading Bacterium, Rhodococcus pyridinivorans Strain KG-16, Collected from Oil Fields in India.</title>
        <authorList>
            <person name="Aggarwal R.K."/>
            <person name="Dawar C."/>
            <person name="Phanindranath R."/>
            <person name="Mutnuri L."/>
            <person name="Dayal A.M."/>
        </authorList>
    </citation>
    <scope>NUCLEOTIDE SEQUENCE [LARGE SCALE GENOMIC DNA]</scope>
    <source>
        <strain evidence="3 4">KG-16</strain>
    </source>
</reference>
<dbReference type="EMBL" id="AZXY01000005">
    <property type="protein sequence ID" value="KSZ58468.1"/>
    <property type="molecule type" value="Genomic_DNA"/>
</dbReference>
<dbReference type="PANTHER" id="PTHR46268:SF6">
    <property type="entry name" value="UNIVERSAL STRESS PROTEIN UP12"/>
    <property type="match status" value="1"/>
</dbReference>
<feature type="domain" description="UspA" evidence="2">
    <location>
        <begin position="158"/>
        <end position="295"/>
    </location>
</feature>
<name>A0A0V9UKF9_9NOCA</name>
<dbReference type="CDD" id="cd00293">
    <property type="entry name" value="USP-like"/>
    <property type="match status" value="1"/>
</dbReference>
<dbReference type="AlphaFoldDB" id="A0A0V9UKF9"/>
<dbReference type="InterPro" id="IPR014729">
    <property type="entry name" value="Rossmann-like_a/b/a_fold"/>
</dbReference>
<evidence type="ECO:0000256" key="1">
    <source>
        <dbReference type="ARBA" id="ARBA00008791"/>
    </source>
</evidence>
<dbReference type="PRINTS" id="PR01438">
    <property type="entry name" value="UNVRSLSTRESS"/>
</dbReference>
<organism evidence="3 4">
    <name type="scientific">Rhodococcus pyridinivorans KG-16</name>
    <dbReference type="NCBI Taxonomy" id="1441730"/>
    <lineage>
        <taxon>Bacteria</taxon>
        <taxon>Bacillati</taxon>
        <taxon>Actinomycetota</taxon>
        <taxon>Actinomycetes</taxon>
        <taxon>Mycobacteriales</taxon>
        <taxon>Nocardiaceae</taxon>
        <taxon>Rhodococcus</taxon>
    </lineage>
</organism>